<protein>
    <recommendedName>
        <fullName evidence="6">Fatty acid hydroxylase domain-containing protein</fullName>
    </recommendedName>
</protein>
<comment type="subcellular location">
    <subcellularLocation>
        <location evidence="1">Membrane</location>
    </subcellularLocation>
</comment>
<evidence type="ECO:0000256" key="4">
    <source>
        <dbReference type="ARBA" id="ARBA00023136"/>
    </source>
</evidence>
<evidence type="ECO:0000256" key="5">
    <source>
        <dbReference type="SAM" id="Phobius"/>
    </source>
</evidence>
<gene>
    <name evidence="7" type="ORF">Solumvirus2_18</name>
</gene>
<evidence type="ECO:0000256" key="2">
    <source>
        <dbReference type="ARBA" id="ARBA00022692"/>
    </source>
</evidence>
<keyword evidence="4 5" id="KW-0472">Membrane</keyword>
<dbReference type="InterPro" id="IPR050307">
    <property type="entry name" value="Sterol_Desaturase_Related"/>
</dbReference>
<feature type="domain" description="Fatty acid hydroxylase" evidence="6">
    <location>
        <begin position="141"/>
        <end position="276"/>
    </location>
</feature>
<feature type="transmembrane region" description="Helical" evidence="5">
    <location>
        <begin position="95"/>
        <end position="113"/>
    </location>
</feature>
<accession>A0A3G5AIT4</accession>
<name>A0A3G5AIT4_9VIRU</name>
<dbReference type="PANTHER" id="PTHR11863">
    <property type="entry name" value="STEROL DESATURASE"/>
    <property type="match status" value="1"/>
</dbReference>
<keyword evidence="2 5" id="KW-0812">Transmembrane</keyword>
<dbReference type="GO" id="GO:0005506">
    <property type="term" value="F:iron ion binding"/>
    <property type="evidence" value="ECO:0007669"/>
    <property type="project" value="InterPro"/>
</dbReference>
<dbReference type="GO" id="GO:0016020">
    <property type="term" value="C:membrane"/>
    <property type="evidence" value="ECO:0007669"/>
    <property type="project" value="UniProtKB-SubCell"/>
</dbReference>
<dbReference type="GO" id="GO:0016491">
    <property type="term" value="F:oxidoreductase activity"/>
    <property type="evidence" value="ECO:0007669"/>
    <property type="project" value="InterPro"/>
</dbReference>
<organism evidence="7">
    <name type="scientific">Solumvirus sp</name>
    <dbReference type="NCBI Taxonomy" id="2487773"/>
    <lineage>
        <taxon>Viruses</taxon>
        <taxon>Pithoviruses</taxon>
    </lineage>
</organism>
<feature type="transmembrane region" description="Helical" evidence="5">
    <location>
        <begin position="134"/>
        <end position="153"/>
    </location>
</feature>
<evidence type="ECO:0000256" key="3">
    <source>
        <dbReference type="ARBA" id="ARBA00022989"/>
    </source>
</evidence>
<sequence>MTTDTEANAPRSLQYLIWIGFWFHPWLSRDWLNQYLTRDFLFICVVWILPVMCTGFYHCINSAPLKQYFDKYSLRDKSFSIQEIDLHNIVTRHFWKSRIFITLIYLVMGLGTGGDNEKDKELYDASLPATPSRLQSIIEIVISLLITDFYYYWYHRAFHHPWLYRYHKYHHQFVKSIDLAVNWMSFIETVTGTSVMLFAPIWIMKMSPITTFMWIIVTVTRGYYDHAGYDLPIEPFQLIPFGNNVKAHDDHHKYGSSIGGGNYGAFFSWCDTVFGTSISK</sequence>
<dbReference type="InterPro" id="IPR006694">
    <property type="entry name" value="Fatty_acid_hydroxylase"/>
</dbReference>
<dbReference type="EMBL" id="MK072499">
    <property type="protein sequence ID" value="AYV86211.1"/>
    <property type="molecule type" value="Genomic_DNA"/>
</dbReference>
<keyword evidence="3 5" id="KW-1133">Transmembrane helix</keyword>
<feature type="transmembrane region" description="Helical" evidence="5">
    <location>
        <begin position="40"/>
        <end position="60"/>
    </location>
</feature>
<evidence type="ECO:0000313" key="7">
    <source>
        <dbReference type="EMBL" id="AYV86211.1"/>
    </source>
</evidence>
<reference evidence="7" key="1">
    <citation type="submission" date="2018-10" db="EMBL/GenBank/DDBJ databases">
        <title>Hidden diversity of soil giant viruses.</title>
        <authorList>
            <person name="Schulz F."/>
            <person name="Alteio L."/>
            <person name="Goudeau D."/>
            <person name="Ryan E.M."/>
            <person name="Malmstrom R.R."/>
            <person name="Blanchard J."/>
            <person name="Woyke T."/>
        </authorList>
    </citation>
    <scope>NUCLEOTIDE SEQUENCE</scope>
    <source>
        <strain evidence="7">SMV1</strain>
    </source>
</reference>
<evidence type="ECO:0000256" key="1">
    <source>
        <dbReference type="ARBA" id="ARBA00004370"/>
    </source>
</evidence>
<dbReference type="Pfam" id="PF04116">
    <property type="entry name" value="FA_hydroxylase"/>
    <property type="match status" value="1"/>
</dbReference>
<feature type="transmembrane region" description="Helical" evidence="5">
    <location>
        <begin position="183"/>
        <end position="203"/>
    </location>
</feature>
<evidence type="ECO:0000259" key="6">
    <source>
        <dbReference type="Pfam" id="PF04116"/>
    </source>
</evidence>
<dbReference type="GO" id="GO:0008610">
    <property type="term" value="P:lipid biosynthetic process"/>
    <property type="evidence" value="ECO:0007669"/>
    <property type="project" value="InterPro"/>
</dbReference>
<proteinExistence type="predicted"/>
<feature type="transmembrane region" description="Helical" evidence="5">
    <location>
        <begin position="12"/>
        <end position="28"/>
    </location>
</feature>